<dbReference type="PANTHER" id="PTHR15073:SF3">
    <property type="entry name" value="MAP7 DOMAIN-CONTAINING PROTEIN 2"/>
    <property type="match status" value="1"/>
</dbReference>
<evidence type="ECO:0000256" key="2">
    <source>
        <dbReference type="ARBA" id="ARBA00007525"/>
    </source>
</evidence>
<evidence type="ECO:0000313" key="7">
    <source>
        <dbReference type="EMBL" id="POI29831.1"/>
    </source>
</evidence>
<sequence>MPKLISGLSLDLKYAEPNEIAAALLLCPAVTASTALGLETALLVLMTVAKTYPQSPKNAKQYPASPVKHRATSNLNQETPKKKADKEKENVSHQKSPGARTEEAGQVTSEKHVPAVGKPESSEGKITAGTTDAEEASKILAEKRRQARLQKEQEERERQEREERERLEREEQKRKAEEERLRLEEEARKKEEERRLPSQDVVANGLKSVPGLVQLEAVDGKSNSMEDSTDEVQSMDVSPVSKEELISIPEYSPMNELMPGVSFDQNGTSNAKALEDLLDFTGPATYSKTSSDTISIDDCNKNLIEGFNSPGQENTLNSIC</sequence>
<reference evidence="7 8" key="1">
    <citation type="submission" date="2018-01" db="EMBL/GenBank/DDBJ databases">
        <title>Comparison of the Chinese Bamboo Partridge and Red Junglefowl genome sequences highlights the importance of demography in genome evolution.</title>
        <authorList>
            <person name="Tiley G.P."/>
            <person name="Kimball R.T."/>
            <person name="Braun E.L."/>
            <person name="Burleigh J.G."/>
        </authorList>
    </citation>
    <scope>NUCLEOTIDE SEQUENCE [LARGE SCALE GENOMIC DNA]</scope>
    <source>
        <strain evidence="7">RTK389</strain>
        <tissue evidence="7">Blood</tissue>
    </source>
</reference>
<evidence type="ECO:0000256" key="5">
    <source>
        <dbReference type="ARBA" id="ARBA00023212"/>
    </source>
</evidence>
<proteinExistence type="inferred from homology"/>
<evidence type="ECO:0000256" key="3">
    <source>
        <dbReference type="ARBA" id="ARBA00022490"/>
    </source>
</evidence>
<evidence type="ECO:0008006" key="9">
    <source>
        <dbReference type="Google" id="ProtNLM"/>
    </source>
</evidence>
<evidence type="ECO:0000256" key="6">
    <source>
        <dbReference type="SAM" id="MobiDB-lite"/>
    </source>
</evidence>
<feature type="compositionally biased region" description="Basic and acidic residues" evidence="6">
    <location>
        <begin position="79"/>
        <end position="92"/>
    </location>
</feature>
<dbReference type="AlphaFoldDB" id="A0A2P4T0D8"/>
<keyword evidence="3" id="KW-0963">Cytoplasm</keyword>
<feature type="region of interest" description="Disordered" evidence="6">
    <location>
        <begin position="54"/>
        <end position="202"/>
    </location>
</feature>
<feature type="region of interest" description="Disordered" evidence="6">
    <location>
        <begin position="217"/>
        <end position="241"/>
    </location>
</feature>
<accession>A0A2P4T0D8</accession>
<evidence type="ECO:0000313" key="8">
    <source>
        <dbReference type="Proteomes" id="UP000237246"/>
    </source>
</evidence>
<feature type="compositionally biased region" description="Polar residues" evidence="6">
    <location>
        <begin position="221"/>
        <end position="236"/>
    </location>
</feature>
<feature type="compositionally biased region" description="Basic and acidic residues" evidence="6">
    <location>
        <begin position="135"/>
        <end position="197"/>
    </location>
</feature>
<dbReference type="GO" id="GO:0000226">
    <property type="term" value="P:microtubule cytoskeleton organization"/>
    <property type="evidence" value="ECO:0007669"/>
    <property type="project" value="InterPro"/>
</dbReference>
<organism evidence="7 8">
    <name type="scientific">Bambusicola thoracicus</name>
    <name type="common">Chinese bamboo-partridge</name>
    <name type="synonym">Perdix thoracica</name>
    <dbReference type="NCBI Taxonomy" id="9083"/>
    <lineage>
        <taxon>Eukaryota</taxon>
        <taxon>Metazoa</taxon>
        <taxon>Chordata</taxon>
        <taxon>Craniata</taxon>
        <taxon>Vertebrata</taxon>
        <taxon>Euteleostomi</taxon>
        <taxon>Archelosauria</taxon>
        <taxon>Archosauria</taxon>
        <taxon>Dinosauria</taxon>
        <taxon>Saurischia</taxon>
        <taxon>Theropoda</taxon>
        <taxon>Coelurosauria</taxon>
        <taxon>Aves</taxon>
        <taxon>Neognathae</taxon>
        <taxon>Galloanserae</taxon>
        <taxon>Galliformes</taxon>
        <taxon>Phasianidae</taxon>
        <taxon>Perdicinae</taxon>
        <taxon>Bambusicola</taxon>
    </lineage>
</organism>
<gene>
    <name evidence="7" type="ORF">CIB84_006419</name>
</gene>
<dbReference type="EMBL" id="PPHD01013902">
    <property type="protein sequence ID" value="POI29831.1"/>
    <property type="molecule type" value="Genomic_DNA"/>
</dbReference>
<evidence type="ECO:0000256" key="4">
    <source>
        <dbReference type="ARBA" id="ARBA00023054"/>
    </source>
</evidence>
<evidence type="ECO:0000256" key="1">
    <source>
        <dbReference type="ARBA" id="ARBA00004245"/>
    </source>
</evidence>
<dbReference type="GO" id="GO:0015630">
    <property type="term" value="C:microtubule cytoskeleton"/>
    <property type="evidence" value="ECO:0007669"/>
    <property type="project" value="InterPro"/>
</dbReference>
<protein>
    <recommendedName>
        <fullName evidence="9">MAP7 domain-containing protein 2</fullName>
    </recommendedName>
</protein>
<keyword evidence="8" id="KW-1185">Reference proteome</keyword>
<comment type="subcellular location">
    <subcellularLocation>
        <location evidence="1">Cytoplasm</location>
        <location evidence="1">Cytoskeleton</location>
    </subcellularLocation>
</comment>
<comment type="similarity">
    <text evidence="2">Belongs to the MAP7 family.</text>
</comment>
<name>A0A2P4T0D8_BAMTH</name>
<comment type="caution">
    <text evidence="7">The sequence shown here is derived from an EMBL/GenBank/DDBJ whole genome shotgun (WGS) entry which is preliminary data.</text>
</comment>
<dbReference type="OrthoDB" id="9950098at2759"/>
<dbReference type="Pfam" id="PF05672">
    <property type="entry name" value="MAP7"/>
    <property type="match status" value="1"/>
</dbReference>
<dbReference type="InterPro" id="IPR051483">
    <property type="entry name" value="MAP7_domain-containing"/>
</dbReference>
<dbReference type="PANTHER" id="PTHR15073">
    <property type="entry name" value="MICROTUBULE-ASSOCIATED PROTEIN"/>
    <property type="match status" value="1"/>
</dbReference>
<dbReference type="Proteomes" id="UP000237246">
    <property type="component" value="Unassembled WGS sequence"/>
</dbReference>
<keyword evidence="5" id="KW-0206">Cytoskeleton</keyword>
<dbReference type="InterPro" id="IPR008604">
    <property type="entry name" value="MAP7_fam"/>
</dbReference>
<keyword evidence="4" id="KW-0175">Coiled coil</keyword>